<dbReference type="Proteomes" id="UP000593932">
    <property type="component" value="Chromosome"/>
</dbReference>
<dbReference type="Pfam" id="PF01370">
    <property type="entry name" value="Epimerase"/>
    <property type="match status" value="1"/>
</dbReference>
<dbReference type="InterPro" id="IPR010099">
    <property type="entry name" value="SDR39U1"/>
</dbReference>
<dbReference type="PANTHER" id="PTHR11092">
    <property type="entry name" value="SUGAR NUCLEOTIDE EPIMERASE RELATED"/>
    <property type="match status" value="1"/>
</dbReference>
<reference evidence="4 5" key="1">
    <citation type="submission" date="2020-10" db="EMBL/GenBank/DDBJ databases">
        <title>complete genome sequencing of Lysobacter sp. H23M41.</title>
        <authorList>
            <person name="Bae J.-W."/>
            <person name="Lee S.-Y."/>
        </authorList>
    </citation>
    <scope>NUCLEOTIDE SEQUENCE [LARGE SCALE GENOMIC DNA]</scope>
    <source>
        <strain evidence="4 5">H23M41</strain>
    </source>
</reference>
<dbReference type="InterPro" id="IPR036291">
    <property type="entry name" value="NAD(P)-bd_dom_sf"/>
</dbReference>
<evidence type="ECO:0000259" key="3">
    <source>
        <dbReference type="Pfam" id="PF08338"/>
    </source>
</evidence>
<dbReference type="InterPro" id="IPR013549">
    <property type="entry name" value="DUF1731"/>
</dbReference>
<feature type="domain" description="DUF1731" evidence="3">
    <location>
        <begin position="323"/>
        <end position="369"/>
    </location>
</feature>
<feature type="domain" description="NAD-dependent epimerase/dehydratase" evidence="2">
    <location>
        <begin position="62"/>
        <end position="273"/>
    </location>
</feature>
<evidence type="ECO:0000259" key="2">
    <source>
        <dbReference type="Pfam" id="PF01370"/>
    </source>
</evidence>
<proteinExistence type="inferred from homology"/>
<accession>A0A7S6ULA0</accession>
<dbReference type="Gene3D" id="3.40.50.720">
    <property type="entry name" value="NAD(P)-binding Rossmann-like Domain"/>
    <property type="match status" value="1"/>
</dbReference>
<dbReference type="InterPro" id="IPR001509">
    <property type="entry name" value="Epimerase_deHydtase"/>
</dbReference>
<dbReference type="NCBIfam" id="TIGR01777">
    <property type="entry name" value="yfcH"/>
    <property type="match status" value="1"/>
</dbReference>
<sequence>MFAAKRRGFGDGAQHAGFRPALIYTGRTLGRLLAHARRRARRPALTEQPVKPIRFCDEQQHVLVTGATGFIGQELVRALLDDGHTVTALSRDPERARSLFDGSVNAVGNMASLPDDHRVDVIVNLAGARILGPRWTDRRKQMLMQSRIGTTRSLVEWIARSTHKPALLLNGSAIGYYGVQRQGDDTPLSEDSSPQPVFMSQLCQAWEAEAAKAANCGVRVACMRFGLVLGHGGALPMMLLPFKLGLGGRTGTGRQWLSWIHIHDLLRGMAHLWPRETTRGEESSQASPAPIEAYNFVAPGAVHQADFTNAAASVLHRPALLPTPAWLLRLALGEQSDLVLEGQRVAPTALTASVFVFDFPDIRPALASLCGPVRPIERVG</sequence>
<name>A0A7S6ULA0_9GAMM</name>
<gene>
    <name evidence="4" type="ORF">INQ42_01870</name>
</gene>
<dbReference type="SUPFAM" id="SSF51735">
    <property type="entry name" value="NAD(P)-binding Rossmann-fold domains"/>
    <property type="match status" value="1"/>
</dbReference>
<keyword evidence="5" id="KW-1185">Reference proteome</keyword>
<organism evidence="4 5">
    <name type="scientific">Novilysobacter avium</name>
    <dbReference type="NCBI Taxonomy" id="2781023"/>
    <lineage>
        <taxon>Bacteria</taxon>
        <taxon>Pseudomonadati</taxon>
        <taxon>Pseudomonadota</taxon>
        <taxon>Gammaproteobacteria</taxon>
        <taxon>Lysobacterales</taxon>
        <taxon>Lysobacteraceae</taxon>
        <taxon>Novilysobacter</taxon>
    </lineage>
</organism>
<protein>
    <submittedName>
        <fullName evidence="4">TIGR01777 family protein</fullName>
    </submittedName>
</protein>
<dbReference type="Pfam" id="PF08338">
    <property type="entry name" value="DUF1731"/>
    <property type="match status" value="1"/>
</dbReference>
<dbReference type="PANTHER" id="PTHR11092:SF0">
    <property type="entry name" value="EPIMERASE FAMILY PROTEIN SDR39U1"/>
    <property type="match status" value="1"/>
</dbReference>
<evidence type="ECO:0000313" key="5">
    <source>
        <dbReference type="Proteomes" id="UP000593932"/>
    </source>
</evidence>
<comment type="similarity">
    <text evidence="1">Belongs to the NAD(P)-dependent epimerase/dehydratase family. SDR39U1 subfamily.</text>
</comment>
<evidence type="ECO:0000256" key="1">
    <source>
        <dbReference type="ARBA" id="ARBA00009353"/>
    </source>
</evidence>
<evidence type="ECO:0000313" key="4">
    <source>
        <dbReference type="EMBL" id="QOW22378.1"/>
    </source>
</evidence>
<dbReference type="EMBL" id="CP063657">
    <property type="protein sequence ID" value="QOW22378.1"/>
    <property type="molecule type" value="Genomic_DNA"/>
</dbReference>